<dbReference type="RefSeq" id="WP_389358712.1">
    <property type="nucleotide sequence ID" value="NZ_JBIACK010000001.1"/>
</dbReference>
<reference evidence="3 4" key="1">
    <citation type="submission" date="2024-08" db="EMBL/GenBank/DDBJ databases">
        <title>Two novel Cytobacillus novel species.</title>
        <authorList>
            <person name="Liu G."/>
        </authorList>
    </citation>
    <scope>NUCLEOTIDE SEQUENCE [LARGE SCALE GENOMIC DNA]</scope>
    <source>
        <strain evidence="3 4">FJAT-54145</strain>
    </source>
</reference>
<dbReference type="InterPro" id="IPR013216">
    <property type="entry name" value="Methyltransf_11"/>
</dbReference>
<dbReference type="PANTHER" id="PTHR44068">
    <property type="entry name" value="ZGC:194242"/>
    <property type="match status" value="1"/>
</dbReference>
<dbReference type="GO" id="GO:0008168">
    <property type="term" value="F:methyltransferase activity"/>
    <property type="evidence" value="ECO:0007669"/>
    <property type="project" value="UniProtKB-KW"/>
</dbReference>
<dbReference type="EC" id="2.1.1.-" evidence="3"/>
<dbReference type="SUPFAM" id="SSF53335">
    <property type="entry name" value="S-adenosyl-L-methionine-dependent methyltransferases"/>
    <property type="match status" value="1"/>
</dbReference>
<dbReference type="PANTHER" id="PTHR44068:SF11">
    <property type="entry name" value="GERANYL DIPHOSPHATE 2-C-METHYLTRANSFERASE"/>
    <property type="match status" value="1"/>
</dbReference>
<organism evidence="3 4">
    <name type="scientific">Cytobacillus spartinae</name>
    <dbReference type="NCBI Taxonomy" id="3299023"/>
    <lineage>
        <taxon>Bacteria</taxon>
        <taxon>Bacillati</taxon>
        <taxon>Bacillota</taxon>
        <taxon>Bacilli</taxon>
        <taxon>Bacillales</taxon>
        <taxon>Bacillaceae</taxon>
        <taxon>Cytobacillus</taxon>
    </lineage>
</organism>
<feature type="domain" description="Methyltransferase type 11" evidence="2">
    <location>
        <begin position="39"/>
        <end position="135"/>
    </location>
</feature>
<dbReference type="InterPro" id="IPR050447">
    <property type="entry name" value="Erg6_SMT_methyltransf"/>
</dbReference>
<comment type="caution">
    <text evidence="3">The sequence shown here is derived from an EMBL/GenBank/DDBJ whole genome shotgun (WGS) entry which is preliminary data.</text>
</comment>
<dbReference type="Pfam" id="PF08241">
    <property type="entry name" value="Methyltransf_11"/>
    <property type="match status" value="1"/>
</dbReference>
<name>A0ABW6K742_9BACI</name>
<keyword evidence="1 3" id="KW-0808">Transferase</keyword>
<evidence type="ECO:0000313" key="4">
    <source>
        <dbReference type="Proteomes" id="UP001601059"/>
    </source>
</evidence>
<sequence length="230" mass="25734">MNGNPFLKIEQTKAWGPGSFEMALPLVQALNIKPGMRVLEVGGGSGQIATTIAKHWDVTVITLEPWAKTNEIQEYAAEQGVENQVLQLKLEAQSLPFADQTFDAILSIGSFEMIGDERPKALTELIRVAKKGAHIGIAEPMCKPGEMPSDLAKIDTEHNLGFQKCFSTLDWNVDLFSSHGLKIVDSYYFQEAYSWWLEYRDKNNISEAEKELISNDQDRWISLGMVVGKK</sequence>
<gene>
    <name evidence="3" type="ORF">ACFYKX_05200</name>
</gene>
<dbReference type="GO" id="GO:0032259">
    <property type="term" value="P:methylation"/>
    <property type="evidence" value="ECO:0007669"/>
    <property type="project" value="UniProtKB-KW"/>
</dbReference>
<dbReference type="EMBL" id="JBIACK010000001">
    <property type="protein sequence ID" value="MFE8700019.1"/>
    <property type="molecule type" value="Genomic_DNA"/>
</dbReference>
<keyword evidence="4" id="KW-1185">Reference proteome</keyword>
<dbReference type="CDD" id="cd02440">
    <property type="entry name" value="AdoMet_MTases"/>
    <property type="match status" value="1"/>
</dbReference>
<evidence type="ECO:0000313" key="3">
    <source>
        <dbReference type="EMBL" id="MFE8700019.1"/>
    </source>
</evidence>
<dbReference type="Proteomes" id="UP001601059">
    <property type="component" value="Unassembled WGS sequence"/>
</dbReference>
<proteinExistence type="predicted"/>
<evidence type="ECO:0000259" key="2">
    <source>
        <dbReference type="Pfam" id="PF08241"/>
    </source>
</evidence>
<dbReference type="Gene3D" id="3.40.50.150">
    <property type="entry name" value="Vaccinia Virus protein VP39"/>
    <property type="match status" value="1"/>
</dbReference>
<dbReference type="InterPro" id="IPR029063">
    <property type="entry name" value="SAM-dependent_MTases_sf"/>
</dbReference>
<keyword evidence="3" id="KW-0489">Methyltransferase</keyword>
<protein>
    <submittedName>
        <fullName evidence="3">Class I SAM-dependent methyltransferase</fullName>
        <ecNumber evidence="3">2.1.1.-</ecNumber>
    </submittedName>
</protein>
<accession>A0ABW6K742</accession>
<evidence type="ECO:0000256" key="1">
    <source>
        <dbReference type="ARBA" id="ARBA00022679"/>
    </source>
</evidence>